<dbReference type="InterPro" id="IPR050428">
    <property type="entry name" value="TCS_sensor_his_kinase"/>
</dbReference>
<name>A0AAE9SRR9_9BRAD</name>
<dbReference type="SMART" id="SM00388">
    <property type="entry name" value="HisKA"/>
    <property type="match status" value="1"/>
</dbReference>
<dbReference type="PANTHER" id="PTHR45436">
    <property type="entry name" value="SENSOR HISTIDINE KINASE YKOH"/>
    <property type="match status" value="1"/>
</dbReference>
<evidence type="ECO:0000259" key="12">
    <source>
        <dbReference type="PROSITE" id="PS50109"/>
    </source>
</evidence>
<dbReference type="EMBL" id="CP028989">
    <property type="protein sequence ID" value="UUO68625.1"/>
    <property type="molecule type" value="Genomic_DNA"/>
</dbReference>
<evidence type="ECO:0000256" key="1">
    <source>
        <dbReference type="ARBA" id="ARBA00000085"/>
    </source>
</evidence>
<evidence type="ECO:0000256" key="5">
    <source>
        <dbReference type="ARBA" id="ARBA00022679"/>
    </source>
</evidence>
<dbReference type="PROSITE" id="PS50109">
    <property type="entry name" value="HIS_KIN"/>
    <property type="match status" value="1"/>
</dbReference>
<evidence type="ECO:0000256" key="4">
    <source>
        <dbReference type="ARBA" id="ARBA00022553"/>
    </source>
</evidence>
<gene>
    <name evidence="13" type="ORF">DCM83_27705</name>
</gene>
<feature type="transmembrane region" description="Helical" evidence="11">
    <location>
        <begin position="157"/>
        <end position="182"/>
    </location>
</feature>
<evidence type="ECO:0000256" key="3">
    <source>
        <dbReference type="ARBA" id="ARBA00012438"/>
    </source>
</evidence>
<evidence type="ECO:0000256" key="2">
    <source>
        <dbReference type="ARBA" id="ARBA00004141"/>
    </source>
</evidence>
<dbReference type="SMART" id="SM00387">
    <property type="entry name" value="HATPase_c"/>
    <property type="match status" value="1"/>
</dbReference>
<dbReference type="Pfam" id="PF02518">
    <property type="entry name" value="HATPase_c"/>
    <property type="match status" value="1"/>
</dbReference>
<feature type="transmembrane region" description="Helical" evidence="11">
    <location>
        <begin position="7"/>
        <end position="28"/>
    </location>
</feature>
<dbReference type="InterPro" id="IPR003661">
    <property type="entry name" value="HisK_dim/P_dom"/>
</dbReference>
<dbReference type="Gene3D" id="3.30.565.10">
    <property type="entry name" value="Histidine kinase-like ATPase, C-terminal domain"/>
    <property type="match status" value="1"/>
</dbReference>
<dbReference type="SUPFAM" id="SSF55874">
    <property type="entry name" value="ATPase domain of HSP90 chaperone/DNA topoisomerase II/histidine kinase"/>
    <property type="match status" value="1"/>
</dbReference>
<evidence type="ECO:0000256" key="7">
    <source>
        <dbReference type="ARBA" id="ARBA00022777"/>
    </source>
</evidence>
<keyword evidence="7 13" id="KW-0418">Kinase</keyword>
<evidence type="ECO:0000256" key="6">
    <source>
        <dbReference type="ARBA" id="ARBA00022692"/>
    </source>
</evidence>
<reference evidence="13" key="1">
    <citation type="submission" date="2018-04" db="EMBL/GenBank/DDBJ databases">
        <title>Genomes of Endosymbiotic and Endophytic Bradyrhizobium Publication status.</title>
        <authorList>
            <person name="Guha S."/>
            <person name="Jorrin B."/>
            <person name="Sarkar M."/>
            <person name="Poole P.S."/>
            <person name="DasGupta M."/>
        </authorList>
    </citation>
    <scope>NUCLEOTIDE SEQUENCE</scope>
    <source>
        <strain evidence="13">WBOS16</strain>
    </source>
</reference>
<dbReference type="InterPro" id="IPR036890">
    <property type="entry name" value="HATPase_C_sf"/>
</dbReference>
<dbReference type="AlphaFoldDB" id="A0AAE9SRR9"/>
<protein>
    <recommendedName>
        <fullName evidence="3">histidine kinase</fullName>
        <ecNumber evidence="3">2.7.13.3</ecNumber>
    </recommendedName>
</protein>
<keyword evidence="6 11" id="KW-0812">Transmembrane</keyword>
<keyword evidence="10 11" id="KW-0472">Membrane</keyword>
<sequence>MRSIARTFSLSLGIAATTIFLTMLGIFISRYPTEEHEFRSCQVVAAVLDRATVIEGHGLTVRSTPALEELKADSPNLWYVVSAGELVSEYGSEHRPALPFVFPYRGPVGTSVFSTLDQNSTFCLSAVQRGSVRLGMMVGEPRVRFGRIARTFLLRRIFSIFLVALAFAATVAVGSALAARYVSRSIERVARRALAIDPSAPQGLISLSEVPSELKPLVEALNRAFGEIDAYIRMQRRFLGNAAHQLRTPLTLLRAKIEDLPDPALKAELVRDVRRLTSLVSAMLDLARLQNHAIETRPIDLGEIARDVLADFGPSALDANIELALEQAGPDPVMVQGVDAAVRSALANLVGNALIHARGARRITATLGRDGISIHDDGAGLPDGVAQGLTEPFQTGTTAGDGAGLGLSIVREIMAAHGGELVISSAPGRGTTMSLRFPVTAAPTRSPHLELQTG</sequence>
<dbReference type="CDD" id="cd00082">
    <property type="entry name" value="HisKA"/>
    <property type="match status" value="1"/>
</dbReference>
<dbReference type="InterPro" id="IPR036097">
    <property type="entry name" value="HisK_dim/P_sf"/>
</dbReference>
<dbReference type="Gene3D" id="1.10.287.130">
    <property type="match status" value="1"/>
</dbReference>
<dbReference type="GO" id="GO:0005886">
    <property type="term" value="C:plasma membrane"/>
    <property type="evidence" value="ECO:0007669"/>
    <property type="project" value="TreeGrafter"/>
</dbReference>
<dbReference type="Pfam" id="PF00512">
    <property type="entry name" value="HisKA"/>
    <property type="match status" value="1"/>
</dbReference>
<evidence type="ECO:0000313" key="14">
    <source>
        <dbReference type="Proteomes" id="UP001058872"/>
    </source>
</evidence>
<comment type="catalytic activity">
    <reaction evidence="1">
        <text>ATP + protein L-histidine = ADP + protein N-phospho-L-histidine.</text>
        <dbReference type="EC" id="2.7.13.3"/>
    </reaction>
</comment>
<accession>A0AAE9SRR9</accession>
<dbReference type="CDD" id="cd00075">
    <property type="entry name" value="HATPase"/>
    <property type="match status" value="1"/>
</dbReference>
<dbReference type="SUPFAM" id="SSF47384">
    <property type="entry name" value="Homodimeric domain of signal transducing histidine kinase"/>
    <property type="match status" value="1"/>
</dbReference>
<dbReference type="InterPro" id="IPR004358">
    <property type="entry name" value="Sig_transdc_His_kin-like_C"/>
</dbReference>
<evidence type="ECO:0000256" key="9">
    <source>
        <dbReference type="ARBA" id="ARBA00023012"/>
    </source>
</evidence>
<comment type="subcellular location">
    <subcellularLocation>
        <location evidence="2">Membrane</location>
        <topology evidence="2">Multi-pass membrane protein</topology>
    </subcellularLocation>
</comment>
<dbReference type="GO" id="GO:0000155">
    <property type="term" value="F:phosphorelay sensor kinase activity"/>
    <property type="evidence" value="ECO:0007669"/>
    <property type="project" value="InterPro"/>
</dbReference>
<feature type="domain" description="Histidine kinase" evidence="12">
    <location>
        <begin position="241"/>
        <end position="441"/>
    </location>
</feature>
<dbReference type="PANTHER" id="PTHR45436:SF15">
    <property type="entry name" value="SENSOR HISTIDINE KINASE CUSS"/>
    <property type="match status" value="1"/>
</dbReference>
<keyword evidence="9" id="KW-0902">Two-component regulatory system</keyword>
<dbReference type="EC" id="2.7.13.3" evidence="3"/>
<proteinExistence type="predicted"/>
<keyword evidence="5" id="KW-0808">Transferase</keyword>
<evidence type="ECO:0000256" key="8">
    <source>
        <dbReference type="ARBA" id="ARBA00022989"/>
    </source>
</evidence>
<evidence type="ECO:0000256" key="11">
    <source>
        <dbReference type="SAM" id="Phobius"/>
    </source>
</evidence>
<dbReference type="Proteomes" id="UP001058872">
    <property type="component" value="Chromosome"/>
</dbReference>
<evidence type="ECO:0000313" key="13">
    <source>
        <dbReference type="EMBL" id="UUO68625.1"/>
    </source>
</evidence>
<dbReference type="InterPro" id="IPR003594">
    <property type="entry name" value="HATPase_dom"/>
</dbReference>
<keyword evidence="4" id="KW-0597">Phosphoprotein</keyword>
<dbReference type="PRINTS" id="PR00344">
    <property type="entry name" value="BCTRLSENSOR"/>
</dbReference>
<organism evidence="13 14">
    <name type="scientific">Bradyrhizobium betae</name>
    <dbReference type="NCBI Taxonomy" id="244734"/>
    <lineage>
        <taxon>Bacteria</taxon>
        <taxon>Pseudomonadati</taxon>
        <taxon>Pseudomonadota</taxon>
        <taxon>Alphaproteobacteria</taxon>
        <taxon>Hyphomicrobiales</taxon>
        <taxon>Nitrobacteraceae</taxon>
        <taxon>Bradyrhizobium</taxon>
    </lineage>
</organism>
<keyword evidence="8 11" id="KW-1133">Transmembrane helix</keyword>
<dbReference type="InterPro" id="IPR005467">
    <property type="entry name" value="His_kinase_dom"/>
</dbReference>
<evidence type="ECO:0000256" key="10">
    <source>
        <dbReference type="ARBA" id="ARBA00023136"/>
    </source>
</evidence>